<comment type="similarity">
    <text evidence="2">Belongs to the TonB-dependent receptor family.</text>
</comment>
<dbReference type="InterPro" id="IPR037066">
    <property type="entry name" value="Plug_dom_sf"/>
</dbReference>
<keyword evidence="2" id="KW-1134">Transmembrane beta strand</keyword>
<dbReference type="SUPFAM" id="SSF56935">
    <property type="entry name" value="Porins"/>
    <property type="match status" value="1"/>
</dbReference>
<dbReference type="InterPro" id="IPR039426">
    <property type="entry name" value="TonB-dep_rcpt-like"/>
</dbReference>
<keyword evidence="5" id="KW-1185">Reference proteome</keyword>
<keyword evidence="1" id="KW-0732">Signal</keyword>
<dbReference type="SUPFAM" id="SSF49464">
    <property type="entry name" value="Carboxypeptidase regulatory domain-like"/>
    <property type="match status" value="1"/>
</dbReference>
<keyword evidence="2" id="KW-0813">Transport</keyword>
<dbReference type="Proteomes" id="UP000198916">
    <property type="component" value="Unassembled WGS sequence"/>
</dbReference>
<evidence type="ECO:0000313" key="4">
    <source>
        <dbReference type="EMBL" id="SEL43545.1"/>
    </source>
</evidence>
<sequence>MYEIFTAHYLHLRNCVKPKYLLVMKLSCILLLISCLQVSAFTYAQRVTLQKQQATLVEVFKDIKKQTGYHIFYDTWTIRNTKPISINVKEATIEEVLSESLKGQGLGYKLVAQNIIITSGSINLPMREGENRQEITITGKVTDEQGRPLEGVTVIVKGGTRAVTTDPEGNYRIQLPNRSEVLVFSIIGYAPVEISASAGNTINVTLKEQVSGLDEVVVVGYGTQRIATVTGSVATVKGETLTKAPAINLSNAMVGRLPGLVAVTRSGEPGGDGSTFRIRGANTLGDNSPLIVVDGVANRPLERLNATDIESVTILKDASAAIYGAQAANGVILVTTRRGKQGKPQISFSYNEGWSMPTVIPNTADAATYLQMLNEISMYAGQPAKYSEEEIQHFRNGDDPWLYPNTNWYDATFKDAAAQRTANLTISGGQENLTYFISAGTNYQDAIYKNSATNYKQMNFRINLDGKMSDYVKYSVNVAGREENRNYPTRSASDIFVMLRRGKPNMPAYWPNGMNGPDIEYGNNPVVVTTNQTGYDRNKATMLESKATLDISIPGVKGLTLTGSAAYDRRLNNDKLWRTPWYLYAWDGVSRDDNGEPILVEGQKGYTNPELTQEMSDGDLLTLNTLLNYQLNLQDKHHIKALFGVERISGESMNFNAYRKNFVSTALDQLFAGGDAEKNNGGSASLQARLNYFGRVNYDFSNKYLFEFVWRYDGSYIFPEAKRFGFFPGVSLGWRVSDETFWQPLKPVVSDFKIRGSWGQTGNDRIGTYQYLASYGFASAANQIYVFNGNVESKILSELRIPNPNVTWEVANQSNVGFDVGLFNNTVTLSAEYFHNVRTDILWRRNASVPQSSGFTLPSENIGEVTNQGAEFQLGYQNSLGQFQYSLSANINFNKNRIQFWDETPGSPDYQQSTGHPMNTNLYYKAIGIFRDQAAVDAYPHWTNARPGDVIFEDVNNDGEINALDRIRIYETDLPTQTGGLNIDLSYKGFYTSLFFQWATGAVRNNYYEHQGETGNFLTQDVEGRWTPDNLDANKPRAWNRYSEYWRNNQNTYWLQNSDYIRLKTVDFGYQIPAAICKKMRMSSAQVYFSGLNLLTFTDVKDFDPETTSATAYPLNKVYNLGVTLTF</sequence>
<dbReference type="GO" id="GO:0044718">
    <property type="term" value="P:siderophore transmembrane transport"/>
    <property type="evidence" value="ECO:0007669"/>
    <property type="project" value="TreeGrafter"/>
</dbReference>
<dbReference type="PROSITE" id="PS52016">
    <property type="entry name" value="TONB_DEPENDENT_REC_3"/>
    <property type="match status" value="1"/>
</dbReference>
<keyword evidence="2" id="KW-0998">Cell outer membrane</keyword>
<comment type="subcellular location">
    <subcellularLocation>
        <location evidence="2">Cell outer membrane</location>
        <topology evidence="2">Multi-pass membrane protein</topology>
    </subcellularLocation>
</comment>
<dbReference type="PANTHER" id="PTHR30069:SF29">
    <property type="entry name" value="HEMOGLOBIN AND HEMOGLOBIN-HAPTOGLOBIN-BINDING PROTEIN 1-RELATED"/>
    <property type="match status" value="1"/>
</dbReference>
<dbReference type="Gene3D" id="2.170.130.10">
    <property type="entry name" value="TonB-dependent receptor, plug domain"/>
    <property type="match status" value="1"/>
</dbReference>
<evidence type="ECO:0000259" key="3">
    <source>
        <dbReference type="Pfam" id="PF07715"/>
    </source>
</evidence>
<keyword evidence="2" id="KW-0812">Transmembrane</keyword>
<evidence type="ECO:0000256" key="2">
    <source>
        <dbReference type="PROSITE-ProRule" id="PRU01360"/>
    </source>
</evidence>
<dbReference type="Pfam" id="PF07715">
    <property type="entry name" value="Plug"/>
    <property type="match status" value="1"/>
</dbReference>
<keyword evidence="2" id="KW-0472">Membrane</keyword>
<accession>A0A1H7Q7S0</accession>
<dbReference type="FunFam" id="2.170.130.10:FF:000003">
    <property type="entry name" value="SusC/RagA family TonB-linked outer membrane protein"/>
    <property type="match status" value="1"/>
</dbReference>
<dbReference type="InterPro" id="IPR008969">
    <property type="entry name" value="CarboxyPept-like_regulatory"/>
</dbReference>
<protein>
    <submittedName>
        <fullName evidence="4">TonB-linked outer membrane protein, SusC/RagA family</fullName>
    </submittedName>
</protein>
<reference evidence="5" key="1">
    <citation type="submission" date="2016-10" db="EMBL/GenBank/DDBJ databases">
        <authorList>
            <person name="Varghese N."/>
            <person name="Submissions S."/>
        </authorList>
    </citation>
    <scope>NUCLEOTIDE SEQUENCE [LARGE SCALE GENOMIC DNA]</scope>
    <source>
        <strain evidence="5">Jip14</strain>
    </source>
</reference>
<dbReference type="InterPro" id="IPR023996">
    <property type="entry name" value="TonB-dep_OMP_SusC/RagA"/>
</dbReference>
<dbReference type="Pfam" id="PF13715">
    <property type="entry name" value="CarbopepD_reg_2"/>
    <property type="match status" value="1"/>
</dbReference>
<dbReference type="STRING" id="332977.SAMN05421740_105203"/>
<dbReference type="NCBIfam" id="TIGR04057">
    <property type="entry name" value="SusC_RagA_signa"/>
    <property type="match status" value="1"/>
</dbReference>
<organism evidence="4 5">
    <name type="scientific">Parapedobacter koreensis</name>
    <dbReference type="NCBI Taxonomy" id="332977"/>
    <lineage>
        <taxon>Bacteria</taxon>
        <taxon>Pseudomonadati</taxon>
        <taxon>Bacteroidota</taxon>
        <taxon>Sphingobacteriia</taxon>
        <taxon>Sphingobacteriales</taxon>
        <taxon>Sphingobacteriaceae</taxon>
        <taxon>Parapedobacter</taxon>
    </lineage>
</organism>
<name>A0A1H7Q7S0_9SPHI</name>
<proteinExistence type="inferred from homology"/>
<dbReference type="InterPro" id="IPR023997">
    <property type="entry name" value="TonB-dep_OMP_SusC/RagA_CS"/>
</dbReference>
<dbReference type="NCBIfam" id="TIGR04056">
    <property type="entry name" value="OMP_RagA_SusC"/>
    <property type="match status" value="1"/>
</dbReference>
<gene>
    <name evidence="4" type="ORF">SAMN05421740_105203</name>
</gene>
<dbReference type="GO" id="GO:0015344">
    <property type="term" value="F:siderophore uptake transmembrane transporter activity"/>
    <property type="evidence" value="ECO:0007669"/>
    <property type="project" value="TreeGrafter"/>
</dbReference>
<evidence type="ECO:0000256" key="1">
    <source>
        <dbReference type="ARBA" id="ARBA00022729"/>
    </source>
</evidence>
<dbReference type="PANTHER" id="PTHR30069">
    <property type="entry name" value="TONB-DEPENDENT OUTER MEMBRANE RECEPTOR"/>
    <property type="match status" value="1"/>
</dbReference>
<dbReference type="InterPro" id="IPR012910">
    <property type="entry name" value="Plug_dom"/>
</dbReference>
<dbReference type="AlphaFoldDB" id="A0A1H7Q7S0"/>
<dbReference type="GO" id="GO:0009279">
    <property type="term" value="C:cell outer membrane"/>
    <property type="evidence" value="ECO:0007669"/>
    <property type="project" value="UniProtKB-SubCell"/>
</dbReference>
<dbReference type="Gene3D" id="2.60.40.1120">
    <property type="entry name" value="Carboxypeptidase-like, regulatory domain"/>
    <property type="match status" value="1"/>
</dbReference>
<dbReference type="EMBL" id="FNZR01000005">
    <property type="protein sequence ID" value="SEL43545.1"/>
    <property type="molecule type" value="Genomic_DNA"/>
</dbReference>
<feature type="domain" description="TonB-dependent receptor plug" evidence="3">
    <location>
        <begin position="227"/>
        <end position="331"/>
    </location>
</feature>
<evidence type="ECO:0000313" key="5">
    <source>
        <dbReference type="Proteomes" id="UP000198916"/>
    </source>
</evidence>